<dbReference type="Proteomes" id="UP000887116">
    <property type="component" value="Unassembled WGS sequence"/>
</dbReference>
<reference evidence="1" key="1">
    <citation type="submission" date="2020-07" db="EMBL/GenBank/DDBJ databases">
        <title>Multicomponent nature underlies the extraordinary mechanical properties of spider dragline silk.</title>
        <authorList>
            <person name="Kono N."/>
            <person name="Nakamura H."/>
            <person name="Mori M."/>
            <person name="Yoshida Y."/>
            <person name="Ohtoshi R."/>
            <person name="Malay A.D."/>
            <person name="Moran D.A.P."/>
            <person name="Tomita M."/>
            <person name="Numata K."/>
            <person name="Arakawa K."/>
        </authorList>
    </citation>
    <scope>NUCLEOTIDE SEQUENCE</scope>
</reference>
<gene>
    <name evidence="1" type="ORF">TNCT_361251</name>
</gene>
<accession>A0A8X6HU77</accession>
<evidence type="ECO:0000313" key="1">
    <source>
        <dbReference type="EMBL" id="GFQ65325.1"/>
    </source>
</evidence>
<comment type="caution">
    <text evidence="1">The sequence shown here is derived from an EMBL/GenBank/DDBJ whole genome shotgun (WGS) entry which is preliminary data.</text>
</comment>
<sequence length="89" mass="10425">MNQQTRVNFPVSLTSDEHGVNSNKKIKPEYSDVPMLHEFECHLDFEDMNMEETQASLDNNKLLEVEQLLDNCIVKFVNSELFRHKKSLL</sequence>
<dbReference type="EMBL" id="BMAO01000224">
    <property type="protein sequence ID" value="GFQ65325.1"/>
    <property type="molecule type" value="Genomic_DNA"/>
</dbReference>
<dbReference type="AlphaFoldDB" id="A0A8X6HU77"/>
<proteinExistence type="predicted"/>
<protein>
    <submittedName>
        <fullName evidence="1">Uncharacterized protein</fullName>
    </submittedName>
</protein>
<name>A0A8X6HU77_TRICU</name>
<evidence type="ECO:0000313" key="2">
    <source>
        <dbReference type="Proteomes" id="UP000887116"/>
    </source>
</evidence>
<keyword evidence="2" id="KW-1185">Reference proteome</keyword>
<organism evidence="1 2">
    <name type="scientific">Trichonephila clavata</name>
    <name type="common">Joro spider</name>
    <name type="synonym">Nephila clavata</name>
    <dbReference type="NCBI Taxonomy" id="2740835"/>
    <lineage>
        <taxon>Eukaryota</taxon>
        <taxon>Metazoa</taxon>
        <taxon>Ecdysozoa</taxon>
        <taxon>Arthropoda</taxon>
        <taxon>Chelicerata</taxon>
        <taxon>Arachnida</taxon>
        <taxon>Araneae</taxon>
        <taxon>Araneomorphae</taxon>
        <taxon>Entelegynae</taxon>
        <taxon>Araneoidea</taxon>
        <taxon>Nephilidae</taxon>
        <taxon>Trichonephila</taxon>
    </lineage>
</organism>